<dbReference type="Proteomes" id="UP000498740">
    <property type="component" value="Unassembled WGS sequence"/>
</dbReference>
<feature type="region of interest" description="Disordered" evidence="1">
    <location>
        <begin position="1"/>
        <end position="32"/>
    </location>
</feature>
<protein>
    <submittedName>
        <fullName evidence="2">Uncharacterized protein</fullName>
    </submittedName>
</protein>
<organism evidence="2 3">
    <name type="scientific">Streptomyces microflavus</name>
    <name type="common">Streptomyces lipmanii</name>
    <dbReference type="NCBI Taxonomy" id="1919"/>
    <lineage>
        <taxon>Bacteria</taxon>
        <taxon>Bacillati</taxon>
        <taxon>Actinomycetota</taxon>
        <taxon>Actinomycetes</taxon>
        <taxon>Kitasatosporales</taxon>
        <taxon>Streptomycetaceae</taxon>
        <taxon>Streptomyces</taxon>
    </lineage>
</organism>
<dbReference type="EMBL" id="BLWD01000001">
    <property type="protein sequence ID" value="GFN08834.1"/>
    <property type="molecule type" value="Genomic_DNA"/>
</dbReference>
<proteinExistence type="predicted"/>
<reference evidence="2 3" key="1">
    <citation type="submission" date="2020-05" db="EMBL/GenBank/DDBJ databases">
        <title>Whole genome shotgun sequence of Streptomyces microflavus NBRC 13062.</title>
        <authorList>
            <person name="Komaki H."/>
            <person name="Tamura T."/>
        </authorList>
    </citation>
    <scope>NUCLEOTIDE SEQUENCE [LARGE SCALE GENOMIC DNA]</scope>
    <source>
        <strain evidence="2 3">NBRC 13062</strain>
    </source>
</reference>
<dbReference type="AlphaFoldDB" id="A0A7J0D3S3"/>
<gene>
    <name evidence="2" type="ORF">Smic_73900</name>
</gene>
<evidence type="ECO:0000313" key="3">
    <source>
        <dbReference type="Proteomes" id="UP000498740"/>
    </source>
</evidence>
<feature type="compositionally biased region" description="Polar residues" evidence="1">
    <location>
        <begin position="1"/>
        <end position="15"/>
    </location>
</feature>
<accession>A0A7J0D3S3</accession>
<sequence length="79" mass="8390">MPLDSQAATFSQTSPDAAPAEAAVMSGSAMPAPPAVTVSEARLIRLGWYLRCRPFAAMTGLPHWRWDTSQAANVGRCEG</sequence>
<evidence type="ECO:0000256" key="1">
    <source>
        <dbReference type="SAM" id="MobiDB-lite"/>
    </source>
</evidence>
<comment type="caution">
    <text evidence="2">The sequence shown here is derived from an EMBL/GenBank/DDBJ whole genome shotgun (WGS) entry which is preliminary data.</text>
</comment>
<name>A0A7J0D3S3_STRMI</name>
<evidence type="ECO:0000313" key="2">
    <source>
        <dbReference type="EMBL" id="GFN08834.1"/>
    </source>
</evidence>